<dbReference type="PROSITE" id="PS01228">
    <property type="entry name" value="COF_1"/>
    <property type="match status" value="1"/>
</dbReference>
<dbReference type="GO" id="GO:0016791">
    <property type="term" value="F:phosphatase activity"/>
    <property type="evidence" value="ECO:0007669"/>
    <property type="project" value="TreeGrafter"/>
</dbReference>
<dbReference type="NCBIfam" id="TIGR00099">
    <property type="entry name" value="Cof-subfamily"/>
    <property type="match status" value="1"/>
</dbReference>
<protein>
    <recommendedName>
        <fullName evidence="3">Cof subfamily protein (Haloacid dehalogenase superfamily)/HAD superfamily hydrolase (TIGR01484 family)</fullName>
    </recommendedName>
</protein>
<name>A0A3D9S397_9BACL</name>
<evidence type="ECO:0008006" key="3">
    <source>
        <dbReference type="Google" id="ProtNLM"/>
    </source>
</evidence>
<dbReference type="SFLD" id="SFLDG01140">
    <property type="entry name" value="C2.B:_Phosphomannomutase_and_P"/>
    <property type="match status" value="1"/>
</dbReference>
<organism evidence="1 2">
    <name type="scientific">Paenibacillus taihuensis</name>
    <dbReference type="NCBI Taxonomy" id="1156355"/>
    <lineage>
        <taxon>Bacteria</taxon>
        <taxon>Bacillati</taxon>
        <taxon>Bacillota</taxon>
        <taxon>Bacilli</taxon>
        <taxon>Bacillales</taxon>
        <taxon>Paenibacillaceae</taxon>
        <taxon>Paenibacillus</taxon>
    </lineage>
</organism>
<evidence type="ECO:0000313" key="2">
    <source>
        <dbReference type="Proteomes" id="UP000256304"/>
    </source>
</evidence>
<dbReference type="SFLD" id="SFLDS00003">
    <property type="entry name" value="Haloacid_Dehalogenase"/>
    <property type="match status" value="1"/>
</dbReference>
<dbReference type="EMBL" id="QTTN01000015">
    <property type="protein sequence ID" value="REE84384.1"/>
    <property type="molecule type" value="Genomic_DNA"/>
</dbReference>
<comment type="caution">
    <text evidence="1">The sequence shown here is derived from an EMBL/GenBank/DDBJ whole genome shotgun (WGS) entry which is preliminary data.</text>
</comment>
<dbReference type="Gene3D" id="3.30.1240.10">
    <property type="match status" value="1"/>
</dbReference>
<dbReference type="OrthoDB" id="9790031at2"/>
<dbReference type="NCBIfam" id="TIGR01484">
    <property type="entry name" value="HAD-SF-IIB"/>
    <property type="match status" value="1"/>
</dbReference>
<reference evidence="1 2" key="1">
    <citation type="submission" date="2018-08" db="EMBL/GenBank/DDBJ databases">
        <title>Genomic Encyclopedia of Type Strains, Phase III (KMG-III): the genomes of soil and plant-associated and newly described type strains.</title>
        <authorList>
            <person name="Whitman W."/>
        </authorList>
    </citation>
    <scope>NUCLEOTIDE SEQUENCE [LARGE SCALE GENOMIC DNA]</scope>
    <source>
        <strain evidence="1 2">CGMCC 1.10966</strain>
    </source>
</reference>
<dbReference type="SUPFAM" id="SSF56784">
    <property type="entry name" value="HAD-like"/>
    <property type="match status" value="1"/>
</dbReference>
<dbReference type="Pfam" id="PF08282">
    <property type="entry name" value="Hydrolase_3"/>
    <property type="match status" value="1"/>
</dbReference>
<dbReference type="Gene3D" id="3.40.50.1000">
    <property type="entry name" value="HAD superfamily/HAD-like"/>
    <property type="match status" value="1"/>
</dbReference>
<sequence length="265" mass="28781">MNKLNYDLIALDIDGTLLTDGHVLTPGVRDAVREAASRGAEIVLCTGRGPGSALPVLDALGLSGTMITHNGAATIDAAKREVLHQYSIDASEVARFRDYCKNGGLHFDYNTAFQMLIEGITPEAEEMYKMFEAKPVMRSSDEPLPNDLVKFTLFGDKADLDRVEAEWNGWDHGLSHIRSGEFFIDVMHKEASKGTALKQLAIARGIDPSRVMAIGNYFNDLGMLEFAGLGIAVANSPEGVKDAADTVTLSNEEDGVAHALYTYAW</sequence>
<keyword evidence="2" id="KW-1185">Reference proteome</keyword>
<dbReference type="Proteomes" id="UP000256304">
    <property type="component" value="Unassembled WGS sequence"/>
</dbReference>
<dbReference type="AlphaFoldDB" id="A0A3D9S397"/>
<dbReference type="RefSeq" id="WP_116189672.1">
    <property type="nucleotide sequence ID" value="NZ_QTTN01000015.1"/>
</dbReference>
<proteinExistence type="predicted"/>
<dbReference type="InterPro" id="IPR006379">
    <property type="entry name" value="HAD-SF_hydro_IIB"/>
</dbReference>
<accession>A0A3D9S397</accession>
<dbReference type="InterPro" id="IPR036412">
    <property type="entry name" value="HAD-like_sf"/>
</dbReference>
<dbReference type="InterPro" id="IPR000150">
    <property type="entry name" value="Cof"/>
</dbReference>
<dbReference type="InterPro" id="IPR023214">
    <property type="entry name" value="HAD_sf"/>
</dbReference>
<dbReference type="GO" id="GO:0000287">
    <property type="term" value="F:magnesium ion binding"/>
    <property type="evidence" value="ECO:0007669"/>
    <property type="project" value="TreeGrafter"/>
</dbReference>
<dbReference type="PANTHER" id="PTHR10000">
    <property type="entry name" value="PHOSPHOSERINE PHOSPHATASE"/>
    <property type="match status" value="1"/>
</dbReference>
<dbReference type="GO" id="GO:0005829">
    <property type="term" value="C:cytosol"/>
    <property type="evidence" value="ECO:0007669"/>
    <property type="project" value="TreeGrafter"/>
</dbReference>
<evidence type="ECO:0000313" key="1">
    <source>
        <dbReference type="EMBL" id="REE84384.1"/>
    </source>
</evidence>
<gene>
    <name evidence="1" type="ORF">A8990_11561</name>
</gene>
<dbReference type="PANTHER" id="PTHR10000:SF8">
    <property type="entry name" value="HAD SUPERFAMILY HYDROLASE-LIKE, TYPE 3"/>
    <property type="match status" value="1"/>
</dbReference>
<dbReference type="CDD" id="cd07516">
    <property type="entry name" value="HAD_Pase"/>
    <property type="match status" value="1"/>
</dbReference>